<evidence type="ECO:0000313" key="2">
    <source>
        <dbReference type="EMBL" id="GMS95279.1"/>
    </source>
</evidence>
<reference evidence="2" key="1">
    <citation type="submission" date="2023-10" db="EMBL/GenBank/DDBJ databases">
        <title>Genome assembly of Pristionchus species.</title>
        <authorList>
            <person name="Yoshida K."/>
            <person name="Sommer R.J."/>
        </authorList>
    </citation>
    <scope>NUCLEOTIDE SEQUENCE</scope>
    <source>
        <strain evidence="2">RS0144</strain>
    </source>
</reference>
<feature type="transmembrane region" description="Helical" evidence="1">
    <location>
        <begin position="88"/>
        <end position="106"/>
    </location>
</feature>
<organism evidence="2 3">
    <name type="scientific">Pristionchus entomophagus</name>
    <dbReference type="NCBI Taxonomy" id="358040"/>
    <lineage>
        <taxon>Eukaryota</taxon>
        <taxon>Metazoa</taxon>
        <taxon>Ecdysozoa</taxon>
        <taxon>Nematoda</taxon>
        <taxon>Chromadorea</taxon>
        <taxon>Rhabditida</taxon>
        <taxon>Rhabditina</taxon>
        <taxon>Diplogasteromorpha</taxon>
        <taxon>Diplogasteroidea</taxon>
        <taxon>Neodiplogasteridae</taxon>
        <taxon>Pristionchus</taxon>
    </lineage>
</organism>
<sequence>MLRSIGNVRHTVLSRCSSTVAKTQPAAYNASLHRSGDQREVNQMDILEERIKNREEVREMKIQGQTQKWAYRSEMVKELDLDMDHRRIWIAFSLIIFLGFGSFVYVKSNVVLSRREEMETREKMRRELNLQGADRKKVAIVDN</sequence>
<evidence type="ECO:0000256" key="1">
    <source>
        <dbReference type="SAM" id="Phobius"/>
    </source>
</evidence>
<dbReference type="Proteomes" id="UP001432027">
    <property type="component" value="Unassembled WGS sequence"/>
</dbReference>
<keyword evidence="1" id="KW-0472">Membrane</keyword>
<evidence type="ECO:0000313" key="3">
    <source>
        <dbReference type="Proteomes" id="UP001432027"/>
    </source>
</evidence>
<gene>
    <name evidence="2" type="ORF">PENTCL1PPCAC_17454</name>
</gene>
<dbReference type="AlphaFoldDB" id="A0AAV5TLM6"/>
<accession>A0AAV5TLM6</accession>
<comment type="caution">
    <text evidence="2">The sequence shown here is derived from an EMBL/GenBank/DDBJ whole genome shotgun (WGS) entry which is preliminary data.</text>
</comment>
<proteinExistence type="predicted"/>
<name>A0AAV5TLM6_9BILA</name>
<keyword evidence="1" id="KW-0812">Transmembrane</keyword>
<keyword evidence="3" id="KW-1185">Reference proteome</keyword>
<dbReference type="EMBL" id="BTSX01000004">
    <property type="protein sequence ID" value="GMS95279.1"/>
    <property type="molecule type" value="Genomic_DNA"/>
</dbReference>
<keyword evidence="1" id="KW-1133">Transmembrane helix</keyword>
<protein>
    <submittedName>
        <fullName evidence="2">Uncharacterized protein</fullName>
    </submittedName>
</protein>